<organism evidence="1">
    <name type="scientific">viral metagenome</name>
    <dbReference type="NCBI Taxonomy" id="1070528"/>
    <lineage>
        <taxon>unclassified sequences</taxon>
        <taxon>metagenomes</taxon>
        <taxon>organismal metagenomes</taxon>
    </lineage>
</organism>
<evidence type="ECO:0000313" key="1">
    <source>
        <dbReference type="EMBL" id="QJI03846.1"/>
    </source>
</evidence>
<reference evidence="1" key="1">
    <citation type="submission" date="2020-03" db="EMBL/GenBank/DDBJ databases">
        <title>The deep terrestrial virosphere.</title>
        <authorList>
            <person name="Holmfeldt K."/>
            <person name="Nilsson E."/>
            <person name="Simone D."/>
            <person name="Lopez-Fernandez M."/>
            <person name="Wu X."/>
            <person name="de Brujin I."/>
            <person name="Lundin D."/>
            <person name="Andersson A."/>
            <person name="Bertilsson S."/>
            <person name="Dopson M."/>
        </authorList>
    </citation>
    <scope>NUCLEOTIDE SEQUENCE</scope>
    <source>
        <strain evidence="1">TM448B05239</strain>
    </source>
</reference>
<accession>A0A6M3Y5U8</accession>
<protein>
    <submittedName>
        <fullName evidence="1">Uncharacterized protein</fullName>
    </submittedName>
</protein>
<name>A0A6M3Y5U8_9ZZZZ</name>
<gene>
    <name evidence="1" type="ORF">TM448B05239_0009</name>
</gene>
<sequence>MTQKVVQTAKNIFAIPRLTPRVEQERRASVFGMTETGKTTILGLLEIICVDYANKTNKPGSKTKFRYLVQERTSGIRQCASELRKGMFPEKTPVDIVFEADFLMRWDGLFKSQRIIRLPFCETAGETFGKLLDRFQQGQYEISPQMEDAALIHDYILDTDAIVLIAPVTRPLGVEVEKGAKLDLPDVNLSRLLAGIYGYKMEDAQSNPNHRPIKGIACFLTKYDAVRNFLETKHMNLKTEEGRHAFMSKYFPETYAVLGWYGLENVRFWPTGVEVETEKNEMGQIVPKLHPLDPSRGWKIRVDHNRSMPKGDYEQQMYEFIDWLKSAVMA</sequence>
<dbReference type="EMBL" id="MT145124">
    <property type="protein sequence ID" value="QJI03846.1"/>
    <property type="molecule type" value="Genomic_DNA"/>
</dbReference>
<proteinExistence type="predicted"/>
<dbReference type="AlphaFoldDB" id="A0A6M3Y5U8"/>